<proteinExistence type="predicted"/>
<dbReference type="InterPro" id="IPR009908">
    <property type="entry name" value="Methylamine_util_MauE"/>
</dbReference>
<organism evidence="7 8">
    <name type="scientific">Aureibaculum algae</name>
    <dbReference type="NCBI Taxonomy" id="2584122"/>
    <lineage>
        <taxon>Bacteria</taxon>
        <taxon>Pseudomonadati</taxon>
        <taxon>Bacteroidota</taxon>
        <taxon>Flavobacteriia</taxon>
        <taxon>Flavobacteriales</taxon>
        <taxon>Flavobacteriaceae</taxon>
        <taxon>Aureibaculum</taxon>
    </lineage>
</organism>
<sequence>MKFLTHIARLLVAATFIFSGFVKLIDPLGSAYKFQDYFAADVLNLEFLSPFALPFSILLILAEIMLGVTLLIGFKPKTTVWSLLLLTLVFLFLTWYSAYYDKVTDCGCFGDAVKLTPWETFYKNIILIGLIFVLLFTLKNIKPIFGKNVVKWISFAAFMVFLYIVYYVLTHLPLIDFRPYAIGKNIPEGMVIPEGAKPDVYEDTWIYKVNGEDKEYTTAEKPWEIEGATFVDRKTVLIEKGYEVPIHDFSMERDGVDFTEFLMQKEKLVLIVMHNLSKTETSLLPKIKEFSTKALQEGYDVYAMSSNKEADFLKLKKEYDLDFDALFCDDITLKTMIRANPGIITLNKGTITGKWNANDADKVEL</sequence>
<evidence type="ECO:0000256" key="3">
    <source>
        <dbReference type="ARBA" id="ARBA00022989"/>
    </source>
</evidence>
<dbReference type="KEGG" id="fbe:FF125_17260"/>
<evidence type="ECO:0000256" key="5">
    <source>
        <dbReference type="SAM" id="Phobius"/>
    </source>
</evidence>
<evidence type="ECO:0000259" key="6">
    <source>
        <dbReference type="Pfam" id="PF07291"/>
    </source>
</evidence>
<evidence type="ECO:0000313" key="8">
    <source>
        <dbReference type="Proteomes" id="UP000306229"/>
    </source>
</evidence>
<name>A0A5B7TT95_9FLAO</name>
<feature type="transmembrane region" description="Helical" evidence="5">
    <location>
        <begin position="7"/>
        <end position="25"/>
    </location>
</feature>
<dbReference type="AlphaFoldDB" id="A0A5B7TT95"/>
<feature type="transmembrane region" description="Helical" evidence="5">
    <location>
        <begin position="150"/>
        <end position="169"/>
    </location>
</feature>
<dbReference type="OrthoDB" id="648842at2"/>
<feature type="domain" description="Methylamine utilisation protein MauE" evidence="6">
    <location>
        <begin position="1"/>
        <end position="136"/>
    </location>
</feature>
<evidence type="ECO:0000256" key="1">
    <source>
        <dbReference type="ARBA" id="ARBA00004141"/>
    </source>
</evidence>
<dbReference type="RefSeq" id="WP_138950944.1">
    <property type="nucleotide sequence ID" value="NZ_CP040749.1"/>
</dbReference>
<keyword evidence="3 5" id="KW-1133">Transmembrane helix</keyword>
<feature type="transmembrane region" description="Helical" evidence="5">
    <location>
        <begin position="51"/>
        <end position="73"/>
    </location>
</feature>
<feature type="transmembrane region" description="Helical" evidence="5">
    <location>
        <begin position="80"/>
        <end position="100"/>
    </location>
</feature>
<evidence type="ECO:0000256" key="4">
    <source>
        <dbReference type="ARBA" id="ARBA00023136"/>
    </source>
</evidence>
<comment type="subcellular location">
    <subcellularLocation>
        <location evidence="1">Membrane</location>
        <topology evidence="1">Multi-pass membrane protein</topology>
    </subcellularLocation>
</comment>
<dbReference type="Pfam" id="PF07291">
    <property type="entry name" value="MauE"/>
    <property type="match status" value="1"/>
</dbReference>
<evidence type="ECO:0000313" key="7">
    <source>
        <dbReference type="EMBL" id="QCX40109.1"/>
    </source>
</evidence>
<dbReference type="Proteomes" id="UP000306229">
    <property type="component" value="Chromosome"/>
</dbReference>
<dbReference type="GO" id="GO:0030416">
    <property type="term" value="P:methylamine metabolic process"/>
    <property type="evidence" value="ECO:0007669"/>
    <property type="project" value="InterPro"/>
</dbReference>
<dbReference type="NCBIfam" id="NF045576">
    <property type="entry name" value="BT_3928_fam"/>
    <property type="match status" value="1"/>
</dbReference>
<dbReference type="GO" id="GO:0016020">
    <property type="term" value="C:membrane"/>
    <property type="evidence" value="ECO:0007669"/>
    <property type="project" value="UniProtKB-SubCell"/>
</dbReference>
<reference evidence="7 8" key="1">
    <citation type="submission" date="2019-05" db="EMBL/GenBank/DDBJ databases">
        <title>Algicella ahnfeltiae gen. nov., sp. nov., a novel marine bacterium of the family Flavobacteriaceae isolated from a red alga.</title>
        <authorList>
            <person name="Nedashkovskaya O.I."/>
            <person name="Kukhlevskiy A.D."/>
            <person name="Kim S.-G."/>
            <person name="Zhukova N.V."/>
            <person name="Mikhailov V.V."/>
        </authorList>
    </citation>
    <scope>NUCLEOTIDE SEQUENCE [LARGE SCALE GENOMIC DNA]</scope>
    <source>
        <strain evidence="7 8">10Alg115</strain>
    </source>
</reference>
<accession>A0A5B7TT95</accession>
<evidence type="ECO:0000256" key="2">
    <source>
        <dbReference type="ARBA" id="ARBA00022692"/>
    </source>
</evidence>
<keyword evidence="2 5" id="KW-0812">Transmembrane</keyword>
<feature type="transmembrane region" description="Helical" evidence="5">
    <location>
        <begin position="120"/>
        <end position="138"/>
    </location>
</feature>
<dbReference type="EMBL" id="CP040749">
    <property type="protein sequence ID" value="QCX40109.1"/>
    <property type="molecule type" value="Genomic_DNA"/>
</dbReference>
<keyword evidence="4 5" id="KW-0472">Membrane</keyword>
<keyword evidence="8" id="KW-1185">Reference proteome</keyword>
<protein>
    <submittedName>
        <fullName evidence="7">DoxX family protein</fullName>
    </submittedName>
</protein>
<gene>
    <name evidence="7" type="ORF">FF125_17260</name>
</gene>